<keyword evidence="3" id="KW-1185">Reference proteome</keyword>
<reference evidence="2 3" key="1">
    <citation type="submission" date="2021-06" db="EMBL/GenBank/DDBJ databases">
        <authorList>
            <person name="Kallberg Y."/>
            <person name="Tangrot J."/>
            <person name="Rosling A."/>
        </authorList>
    </citation>
    <scope>NUCLEOTIDE SEQUENCE [LARGE SCALE GENOMIC DNA]</scope>
    <source>
        <strain evidence="2 3">120-4 pot B 10/14</strain>
    </source>
</reference>
<comment type="caution">
    <text evidence="2">The sequence shown here is derived from an EMBL/GenBank/DDBJ whole genome shotgun (WGS) entry which is preliminary data.</text>
</comment>
<feature type="region of interest" description="Disordered" evidence="1">
    <location>
        <begin position="29"/>
        <end position="71"/>
    </location>
</feature>
<proteinExistence type="predicted"/>
<accession>A0ABN7V6L0</accession>
<organism evidence="2 3">
    <name type="scientific">Gigaspora margarita</name>
    <dbReference type="NCBI Taxonomy" id="4874"/>
    <lineage>
        <taxon>Eukaryota</taxon>
        <taxon>Fungi</taxon>
        <taxon>Fungi incertae sedis</taxon>
        <taxon>Mucoromycota</taxon>
        <taxon>Glomeromycotina</taxon>
        <taxon>Glomeromycetes</taxon>
        <taxon>Diversisporales</taxon>
        <taxon>Gigasporaceae</taxon>
        <taxon>Gigaspora</taxon>
    </lineage>
</organism>
<evidence type="ECO:0000256" key="1">
    <source>
        <dbReference type="SAM" id="MobiDB-lite"/>
    </source>
</evidence>
<dbReference type="EMBL" id="CAJVQB010010179">
    <property type="protein sequence ID" value="CAG8737403.1"/>
    <property type="molecule type" value="Genomic_DNA"/>
</dbReference>
<dbReference type="Proteomes" id="UP000789901">
    <property type="component" value="Unassembled WGS sequence"/>
</dbReference>
<evidence type="ECO:0000313" key="3">
    <source>
        <dbReference type="Proteomes" id="UP000789901"/>
    </source>
</evidence>
<name>A0ABN7V6L0_GIGMA</name>
<sequence>MEALVAVTPPTASKKTFSSSEDLFVIRDEGIEDNEGSKHESVVVRDEGSVGDRKNEKGKPKSRDEDEKGVVTEDEVSFIKRKLQNSTLKLHLIPEI</sequence>
<evidence type="ECO:0000313" key="2">
    <source>
        <dbReference type="EMBL" id="CAG8737403.1"/>
    </source>
</evidence>
<gene>
    <name evidence="2" type="ORF">GMARGA_LOCUS15015</name>
</gene>
<protein>
    <submittedName>
        <fullName evidence="2">34104_t:CDS:1</fullName>
    </submittedName>
</protein>